<evidence type="ECO:0000256" key="9">
    <source>
        <dbReference type="ARBA" id="ARBA00022960"/>
    </source>
</evidence>
<comment type="similarity">
    <text evidence="3">Belongs to the transpeptidase family.</text>
</comment>
<evidence type="ECO:0000256" key="2">
    <source>
        <dbReference type="ARBA" id="ARBA00004236"/>
    </source>
</evidence>
<dbReference type="AlphaFoldDB" id="A0A832H3A1"/>
<evidence type="ECO:0000256" key="3">
    <source>
        <dbReference type="ARBA" id="ARBA00007171"/>
    </source>
</evidence>
<evidence type="ECO:0000256" key="5">
    <source>
        <dbReference type="ARBA" id="ARBA00022519"/>
    </source>
</evidence>
<evidence type="ECO:0000256" key="4">
    <source>
        <dbReference type="ARBA" id="ARBA00022475"/>
    </source>
</evidence>
<evidence type="ECO:0000256" key="12">
    <source>
        <dbReference type="ARBA" id="ARBA00023136"/>
    </source>
</evidence>
<evidence type="ECO:0000259" key="14">
    <source>
        <dbReference type="Pfam" id="PF00905"/>
    </source>
</evidence>
<keyword evidence="4" id="KW-1003">Cell membrane</keyword>
<evidence type="ECO:0000256" key="6">
    <source>
        <dbReference type="ARBA" id="ARBA00022670"/>
    </source>
</evidence>
<keyword evidence="13" id="KW-0961">Cell wall biogenesis/degradation</keyword>
<dbReference type="GO" id="GO:0005886">
    <property type="term" value="C:plasma membrane"/>
    <property type="evidence" value="ECO:0007669"/>
    <property type="project" value="UniProtKB-SubCell"/>
</dbReference>
<dbReference type="GO" id="GO:0071972">
    <property type="term" value="F:peptidoglycan L,D-transpeptidase activity"/>
    <property type="evidence" value="ECO:0007669"/>
    <property type="project" value="TreeGrafter"/>
</dbReference>
<dbReference type="GO" id="GO:0071555">
    <property type="term" value="P:cell wall organization"/>
    <property type="evidence" value="ECO:0007669"/>
    <property type="project" value="UniProtKB-KW"/>
</dbReference>
<dbReference type="InterPro" id="IPR001460">
    <property type="entry name" value="PCN-bd_Tpept"/>
</dbReference>
<dbReference type="Gene3D" id="3.30.1390.30">
    <property type="entry name" value="Penicillin-binding protein 2a, domain 3"/>
    <property type="match status" value="1"/>
</dbReference>
<dbReference type="GO" id="GO:0009252">
    <property type="term" value="P:peptidoglycan biosynthetic process"/>
    <property type="evidence" value="ECO:0007669"/>
    <property type="project" value="UniProtKB-KW"/>
</dbReference>
<keyword evidence="9" id="KW-0133">Cell shape</keyword>
<evidence type="ECO:0000256" key="13">
    <source>
        <dbReference type="ARBA" id="ARBA00023316"/>
    </source>
</evidence>
<evidence type="ECO:0000259" key="15">
    <source>
        <dbReference type="Pfam" id="PF03717"/>
    </source>
</evidence>
<feature type="domain" description="Penicillin-binding protein dimerisation" evidence="15">
    <location>
        <begin position="67"/>
        <end position="237"/>
    </location>
</feature>
<dbReference type="Gene3D" id="3.40.710.10">
    <property type="entry name" value="DD-peptidase/beta-lactamase superfamily"/>
    <property type="match status" value="1"/>
</dbReference>
<dbReference type="GO" id="GO:0008658">
    <property type="term" value="F:penicillin binding"/>
    <property type="evidence" value="ECO:0007669"/>
    <property type="project" value="InterPro"/>
</dbReference>
<dbReference type="InterPro" id="IPR005311">
    <property type="entry name" value="PBP_dimer"/>
</dbReference>
<evidence type="ECO:0000256" key="1">
    <source>
        <dbReference type="ARBA" id="ARBA00004167"/>
    </source>
</evidence>
<keyword evidence="5" id="KW-0997">Cell inner membrane</keyword>
<dbReference type="InterPro" id="IPR036138">
    <property type="entry name" value="PBP_dimer_sf"/>
</dbReference>
<reference evidence="16" key="1">
    <citation type="journal article" date="2020" name="mSystems">
        <title>Genome- and Community-Level Interaction Insights into Carbon Utilization and Element Cycling Functions of Hydrothermarchaeota in Hydrothermal Sediment.</title>
        <authorList>
            <person name="Zhou Z."/>
            <person name="Liu Y."/>
            <person name="Xu W."/>
            <person name="Pan J."/>
            <person name="Luo Z.H."/>
            <person name="Li M."/>
        </authorList>
    </citation>
    <scope>NUCLEOTIDE SEQUENCE [LARGE SCALE GENOMIC DNA]</scope>
    <source>
        <strain evidence="16">SpSt-402</strain>
    </source>
</reference>
<keyword evidence="7" id="KW-0812">Transmembrane</keyword>
<keyword evidence="12" id="KW-0472">Membrane</keyword>
<keyword evidence="6" id="KW-0645">Protease</keyword>
<dbReference type="PANTHER" id="PTHR30627">
    <property type="entry name" value="PEPTIDOGLYCAN D,D-TRANSPEPTIDASE"/>
    <property type="match status" value="1"/>
</dbReference>
<dbReference type="Gene3D" id="3.90.1310.10">
    <property type="entry name" value="Penicillin-binding protein 2a (Domain 2)"/>
    <property type="match status" value="1"/>
</dbReference>
<accession>A0A832H3A1</accession>
<evidence type="ECO:0000256" key="10">
    <source>
        <dbReference type="ARBA" id="ARBA00022984"/>
    </source>
</evidence>
<evidence type="ECO:0000256" key="11">
    <source>
        <dbReference type="ARBA" id="ARBA00022989"/>
    </source>
</evidence>
<organism evidence="16">
    <name type="scientific">Oscillatoriales cyanobacterium SpSt-402</name>
    <dbReference type="NCBI Taxonomy" id="2282168"/>
    <lineage>
        <taxon>Bacteria</taxon>
        <taxon>Bacillati</taxon>
        <taxon>Cyanobacteriota</taxon>
        <taxon>Cyanophyceae</taxon>
        <taxon>Oscillatoriophycideae</taxon>
        <taxon>Oscillatoriales</taxon>
    </lineage>
</organism>
<keyword evidence="11" id="KW-1133">Transmembrane helix</keyword>
<comment type="subcellular location">
    <subcellularLocation>
        <location evidence="2">Cell membrane</location>
    </subcellularLocation>
    <subcellularLocation>
        <location evidence="1">Membrane</location>
        <topology evidence="1">Single-pass membrane protein</topology>
    </subcellularLocation>
</comment>
<dbReference type="EMBL" id="DSRD01000168">
    <property type="protein sequence ID" value="HGW93151.1"/>
    <property type="molecule type" value="Genomic_DNA"/>
</dbReference>
<comment type="caution">
    <text evidence="16">The sequence shown here is derived from an EMBL/GenBank/DDBJ whole genome shotgun (WGS) entry which is preliminary data.</text>
</comment>
<gene>
    <name evidence="16" type="primary">mrdA</name>
    <name evidence="16" type="ORF">ENR47_02530</name>
</gene>
<dbReference type="InterPro" id="IPR012338">
    <property type="entry name" value="Beta-lactam/transpept-like"/>
</dbReference>
<dbReference type="GO" id="GO:0008360">
    <property type="term" value="P:regulation of cell shape"/>
    <property type="evidence" value="ECO:0007669"/>
    <property type="project" value="UniProtKB-KW"/>
</dbReference>
<dbReference type="NCBIfam" id="TIGR03423">
    <property type="entry name" value="pbp2_mrdA"/>
    <property type="match status" value="1"/>
</dbReference>
<evidence type="ECO:0000256" key="8">
    <source>
        <dbReference type="ARBA" id="ARBA00022801"/>
    </source>
</evidence>
<keyword evidence="10" id="KW-0573">Peptidoglycan synthesis</keyword>
<dbReference type="Pfam" id="PF00905">
    <property type="entry name" value="Transpeptidase"/>
    <property type="match status" value="1"/>
</dbReference>
<proteinExistence type="inferred from homology"/>
<dbReference type="SUPFAM" id="SSF56519">
    <property type="entry name" value="Penicillin binding protein dimerisation domain"/>
    <property type="match status" value="1"/>
</dbReference>
<sequence length="592" mass="63706">MANGLSFVSKSRLVNVVLTQRSHRAIALILLGTALVVACGARLVQLQILQGNYYRERAEKNRIALIPIPADRGNIIDRNGKLLAANRLSRSVYLRPREQTKEAWAETAKQLAPILNIPPGEILEKLKQSGYRSAMPIRISRNLSLDAFVALAENNNQYPGIEIRGESNRYYPNGKLAAHVLGYISEATAADLKANPDYPMGMLVGQMGIERLANKTLKGVWGGQVVEVDASGQEVERLGLKQSIAGEAVRLTLDADLQKAAEKALANRRGAVVALDVKTGAILALASGPTFDPNLFTRRISKTEWQQLQNQDDPFLNRALQGYPPGSTFKVITAAAGMQSGKFFPDSTLMTYSAINLGGHLFHEHGAPQGVIGFRDALAFSSNTFFYQVGLATGPEQISKWGRALGIGKVTDIGLDGGNHGLIPTPAEKEKLFKEPWYGGDTVSMSIGQGLVQMTPLEMTVVYAAIANGGYRVKPHLLVEQTATAGTKPQKIGLNSDTLAVIRQGLTAVVREGTARRLNDGSIPLTAGKTGTAEVVGQRDNSLFAGFGPVNNPQIAVAVVVENGGYGAESAVPIAHEIYKTYFKSTKSKRGR</sequence>
<dbReference type="InterPro" id="IPR017790">
    <property type="entry name" value="Penicillin-binding_protein_2"/>
</dbReference>
<dbReference type="GO" id="GO:0009002">
    <property type="term" value="F:serine-type D-Ala-D-Ala carboxypeptidase activity"/>
    <property type="evidence" value="ECO:0007669"/>
    <property type="project" value="InterPro"/>
</dbReference>
<dbReference type="GO" id="GO:0006508">
    <property type="term" value="P:proteolysis"/>
    <property type="evidence" value="ECO:0007669"/>
    <property type="project" value="UniProtKB-KW"/>
</dbReference>
<name>A0A832H3A1_9CYAN</name>
<feature type="domain" description="Penicillin-binding protein transpeptidase" evidence="14">
    <location>
        <begin position="270"/>
        <end position="580"/>
    </location>
</feature>
<evidence type="ECO:0000256" key="7">
    <source>
        <dbReference type="ARBA" id="ARBA00022692"/>
    </source>
</evidence>
<protein>
    <submittedName>
        <fullName evidence="16">Penicillin-binding protein 2</fullName>
    </submittedName>
</protein>
<dbReference type="Pfam" id="PF03717">
    <property type="entry name" value="PBP_dimer"/>
    <property type="match status" value="1"/>
</dbReference>
<keyword evidence="8" id="KW-0378">Hydrolase</keyword>
<dbReference type="SUPFAM" id="SSF56601">
    <property type="entry name" value="beta-lactamase/transpeptidase-like"/>
    <property type="match status" value="1"/>
</dbReference>
<dbReference type="PANTHER" id="PTHR30627:SF2">
    <property type="entry name" value="PEPTIDOGLYCAN D,D-TRANSPEPTIDASE MRDA"/>
    <property type="match status" value="1"/>
</dbReference>
<dbReference type="InterPro" id="IPR050515">
    <property type="entry name" value="Beta-lactam/transpept"/>
</dbReference>
<evidence type="ECO:0000313" key="16">
    <source>
        <dbReference type="EMBL" id="HGW93151.1"/>
    </source>
</evidence>